<dbReference type="Pfam" id="PF00027">
    <property type="entry name" value="cNMP_binding"/>
    <property type="match status" value="1"/>
</dbReference>
<dbReference type="PROSITE" id="PS00042">
    <property type="entry name" value="HTH_CRP_1"/>
    <property type="match status" value="1"/>
</dbReference>
<dbReference type="InterPro" id="IPR050397">
    <property type="entry name" value="Env_Response_Regulators"/>
</dbReference>
<evidence type="ECO:0000259" key="4">
    <source>
        <dbReference type="PROSITE" id="PS50042"/>
    </source>
</evidence>
<dbReference type="InterPro" id="IPR018335">
    <property type="entry name" value="Tscrpt_reg_HTH_Crp-type_CS"/>
</dbReference>
<dbReference type="GO" id="GO:0003677">
    <property type="term" value="F:DNA binding"/>
    <property type="evidence" value="ECO:0007669"/>
    <property type="project" value="UniProtKB-KW"/>
</dbReference>
<feature type="domain" description="HTH crp-type" evidence="5">
    <location>
        <begin position="145"/>
        <end position="214"/>
    </location>
</feature>
<proteinExistence type="predicted"/>
<gene>
    <name evidence="6" type="ORF">AWM76_02210</name>
</gene>
<organism evidence="6 7">
    <name type="scientific">Aerococcus viridans</name>
    <dbReference type="NCBI Taxonomy" id="1377"/>
    <lineage>
        <taxon>Bacteria</taxon>
        <taxon>Bacillati</taxon>
        <taxon>Bacillota</taxon>
        <taxon>Bacilli</taxon>
        <taxon>Lactobacillales</taxon>
        <taxon>Aerococcaceae</taxon>
        <taxon>Aerococcus</taxon>
    </lineage>
</organism>
<dbReference type="InterPro" id="IPR036388">
    <property type="entry name" value="WH-like_DNA-bd_sf"/>
</dbReference>
<evidence type="ECO:0000259" key="5">
    <source>
        <dbReference type="PROSITE" id="PS51063"/>
    </source>
</evidence>
<dbReference type="Proteomes" id="UP000066986">
    <property type="component" value="Chromosome"/>
</dbReference>
<dbReference type="GO" id="GO:0005829">
    <property type="term" value="C:cytosol"/>
    <property type="evidence" value="ECO:0007669"/>
    <property type="project" value="TreeGrafter"/>
</dbReference>
<accession>A0AAU8U2T7</accession>
<dbReference type="SUPFAM" id="SSF46785">
    <property type="entry name" value="Winged helix' DNA-binding domain"/>
    <property type="match status" value="1"/>
</dbReference>
<dbReference type="EMBL" id="CP014164">
    <property type="protein sequence ID" value="AMC00469.1"/>
    <property type="molecule type" value="Genomic_DNA"/>
</dbReference>
<dbReference type="PROSITE" id="PS51063">
    <property type="entry name" value="HTH_CRP_2"/>
    <property type="match status" value="1"/>
</dbReference>
<evidence type="ECO:0000256" key="1">
    <source>
        <dbReference type="ARBA" id="ARBA00023015"/>
    </source>
</evidence>
<dbReference type="KEGG" id="avs:AWM76_02210"/>
<reference evidence="6 7" key="1">
    <citation type="journal article" date="2016" name="Genome Announc.">
        <title>Complete Genome Sequences of Aerococcus christensenii CCUG 28831T, Aerococcus sanguinicola CCUG 43001T, Aerococcus urinae CCUG 36881T, Aerococcus urinaeequi CCUG 28094T, Aerococcus urinaehominis CCUG 42038 BT, and Aerococcus viridans CCUG 4311T.</title>
        <authorList>
            <person name="Carkaci D."/>
            <person name="Dargis R."/>
            <person name="Nielsen X.C."/>
            <person name="Skovgaard O."/>
            <person name="Fuursted K."/>
            <person name="Christensen J.J."/>
        </authorList>
    </citation>
    <scope>NUCLEOTIDE SEQUENCE [LARGE SCALE GENOMIC DNA]</scope>
    <source>
        <strain evidence="6 7">CCUG4311</strain>
    </source>
</reference>
<dbReference type="RefSeq" id="WP_004262691.1">
    <property type="nucleotide sequence ID" value="NZ_CP014164.1"/>
</dbReference>
<name>A0AAU8U2T7_9LACT</name>
<dbReference type="PANTHER" id="PTHR24567">
    <property type="entry name" value="CRP FAMILY TRANSCRIPTIONAL REGULATORY PROTEIN"/>
    <property type="match status" value="1"/>
</dbReference>
<evidence type="ECO:0000313" key="6">
    <source>
        <dbReference type="EMBL" id="AMC00469.1"/>
    </source>
</evidence>
<evidence type="ECO:0000313" key="7">
    <source>
        <dbReference type="Proteomes" id="UP000066986"/>
    </source>
</evidence>
<dbReference type="SUPFAM" id="SSF51206">
    <property type="entry name" value="cAMP-binding domain-like"/>
    <property type="match status" value="1"/>
</dbReference>
<dbReference type="CDD" id="cd00092">
    <property type="entry name" value="HTH_CRP"/>
    <property type="match status" value="1"/>
</dbReference>
<dbReference type="AlphaFoldDB" id="A0AAU8U2T7"/>
<sequence length="221" mass="25549">MKNSGCLCTVPLFAPLSLDEKNEIKCLLHHQTFKKGEIIFSPSSEEQLLIIPLGAMKIYRISRTGKEQLIRIVKEGDYDGENYLFGLPNDCLYGEAVEETRTCTLYKSDFNKVMARYPQLSYRLLQLNACKTVAVEKQLQLLAFDRIEERLALYLSQLSIAAKMGELFTLPISMRELANYLATSPETISRKLRDFQERKLITRKGKQITLLEEFWLTFDYI</sequence>
<dbReference type="Pfam" id="PF13545">
    <property type="entry name" value="HTH_Crp_2"/>
    <property type="match status" value="1"/>
</dbReference>
<protein>
    <submittedName>
        <fullName evidence="6">Crp/Fnr family transcriptional regulator</fullName>
    </submittedName>
</protein>
<dbReference type="SMART" id="SM00419">
    <property type="entry name" value="HTH_CRP"/>
    <property type="match status" value="1"/>
</dbReference>
<feature type="domain" description="Cyclic nucleotide-binding" evidence="4">
    <location>
        <begin position="12"/>
        <end position="126"/>
    </location>
</feature>
<dbReference type="GO" id="GO:0003700">
    <property type="term" value="F:DNA-binding transcription factor activity"/>
    <property type="evidence" value="ECO:0007669"/>
    <property type="project" value="InterPro"/>
</dbReference>
<dbReference type="InterPro" id="IPR000595">
    <property type="entry name" value="cNMP-bd_dom"/>
</dbReference>
<dbReference type="InterPro" id="IPR036390">
    <property type="entry name" value="WH_DNA-bd_sf"/>
</dbReference>
<dbReference type="PROSITE" id="PS50042">
    <property type="entry name" value="CNMP_BINDING_3"/>
    <property type="match status" value="1"/>
</dbReference>
<keyword evidence="2" id="KW-0238">DNA-binding</keyword>
<dbReference type="InterPro" id="IPR018490">
    <property type="entry name" value="cNMP-bd_dom_sf"/>
</dbReference>
<dbReference type="Gene3D" id="2.60.120.10">
    <property type="entry name" value="Jelly Rolls"/>
    <property type="match status" value="1"/>
</dbReference>
<dbReference type="PANTHER" id="PTHR24567:SF26">
    <property type="entry name" value="REGULATORY PROTEIN YEIL"/>
    <property type="match status" value="1"/>
</dbReference>
<evidence type="ECO:0000256" key="3">
    <source>
        <dbReference type="ARBA" id="ARBA00023163"/>
    </source>
</evidence>
<evidence type="ECO:0000256" key="2">
    <source>
        <dbReference type="ARBA" id="ARBA00023125"/>
    </source>
</evidence>
<dbReference type="InterPro" id="IPR012318">
    <property type="entry name" value="HTH_CRP"/>
</dbReference>
<reference evidence="7" key="2">
    <citation type="submission" date="2016-01" db="EMBL/GenBank/DDBJ databases">
        <title>Six Aerococcus type strain genome sequencing and assembly using PacBio and Illumina Hiseq.</title>
        <authorList>
            <person name="Carkaci D."/>
            <person name="Dargis R."/>
            <person name="Nielsen X.C."/>
            <person name="Skovgaard O."/>
            <person name="Fuursted K."/>
            <person name="Christensen J.J."/>
        </authorList>
    </citation>
    <scope>NUCLEOTIDE SEQUENCE [LARGE SCALE GENOMIC DNA]</scope>
    <source>
        <strain evidence="7">CCUG4311</strain>
    </source>
</reference>
<dbReference type="InterPro" id="IPR014710">
    <property type="entry name" value="RmlC-like_jellyroll"/>
</dbReference>
<dbReference type="GeneID" id="32029722"/>
<keyword evidence="1" id="KW-0805">Transcription regulation</keyword>
<dbReference type="PRINTS" id="PR00034">
    <property type="entry name" value="HTHCRP"/>
</dbReference>
<dbReference type="Gene3D" id="1.10.10.10">
    <property type="entry name" value="Winged helix-like DNA-binding domain superfamily/Winged helix DNA-binding domain"/>
    <property type="match status" value="1"/>
</dbReference>
<dbReference type="CDD" id="cd00038">
    <property type="entry name" value="CAP_ED"/>
    <property type="match status" value="1"/>
</dbReference>
<keyword evidence="3" id="KW-0804">Transcription</keyword>